<keyword evidence="2" id="KW-0808">Transferase</keyword>
<dbReference type="PROSITE" id="PS51186">
    <property type="entry name" value="GNAT"/>
    <property type="match status" value="1"/>
</dbReference>
<evidence type="ECO:0000259" key="1">
    <source>
        <dbReference type="PROSITE" id="PS51186"/>
    </source>
</evidence>
<dbReference type="InterPro" id="IPR016181">
    <property type="entry name" value="Acyl_CoA_acyltransferase"/>
</dbReference>
<dbReference type="Pfam" id="PF00583">
    <property type="entry name" value="Acetyltransf_1"/>
    <property type="match status" value="1"/>
</dbReference>
<feature type="domain" description="N-acetyltransferase" evidence="1">
    <location>
        <begin position="53"/>
        <end position="204"/>
    </location>
</feature>
<dbReference type="AlphaFoldDB" id="A0A2W2C556"/>
<dbReference type="GO" id="GO:0016747">
    <property type="term" value="F:acyltransferase activity, transferring groups other than amino-acyl groups"/>
    <property type="evidence" value="ECO:0007669"/>
    <property type="project" value="InterPro"/>
</dbReference>
<dbReference type="Proteomes" id="UP000248795">
    <property type="component" value="Unassembled WGS sequence"/>
</dbReference>
<proteinExistence type="predicted"/>
<accession>A0A2W2C556</accession>
<organism evidence="2 3">
    <name type="scientific">Aestuariivirga litoralis</name>
    <dbReference type="NCBI Taxonomy" id="2650924"/>
    <lineage>
        <taxon>Bacteria</taxon>
        <taxon>Pseudomonadati</taxon>
        <taxon>Pseudomonadota</taxon>
        <taxon>Alphaproteobacteria</taxon>
        <taxon>Hyphomicrobiales</taxon>
        <taxon>Aestuariivirgaceae</taxon>
        <taxon>Aestuariivirga</taxon>
    </lineage>
</organism>
<dbReference type="EMBL" id="QKVK01000012">
    <property type="protein sequence ID" value="PZF75293.1"/>
    <property type="molecule type" value="Genomic_DNA"/>
</dbReference>
<dbReference type="Gene3D" id="3.40.630.30">
    <property type="match status" value="1"/>
</dbReference>
<evidence type="ECO:0000313" key="3">
    <source>
        <dbReference type="Proteomes" id="UP000248795"/>
    </source>
</evidence>
<name>A0A2W2C556_9HYPH</name>
<sequence length="246" mass="28132">MPGRVLLHPRRAMRKPHGSFIGFLLHCTIFLISPDEIKFRQDSKPMHRHLQKYRIRKLWPIETESFRRHLLRLDPETRQFRFGTPVNDNFLNAYADTARRIGTVIYGAFVGPEMYASAELRSLHAVGDEMAEAAFVVETAHRHHGLGSVLMDRIITAAQNRAIHQLHMICARENQPMQRLGEKFGAHFKIDHGEALGEIEAPAPTPVSLLDEAMHDTSDFVTAVFDWSPIASAPQPEPRRIRRHRG</sequence>
<dbReference type="InterPro" id="IPR000182">
    <property type="entry name" value="GNAT_dom"/>
</dbReference>
<gene>
    <name evidence="2" type="ORF">DK847_18955</name>
</gene>
<keyword evidence="3" id="KW-1185">Reference proteome</keyword>
<reference evidence="3" key="1">
    <citation type="submission" date="2018-06" db="EMBL/GenBank/DDBJ databases">
        <title>Aestuariibacter litoralis strain KCTC 52945T.</title>
        <authorList>
            <person name="Li X."/>
            <person name="Salam N."/>
            <person name="Li J.-L."/>
            <person name="Chen Y.-M."/>
            <person name="Yang Z.-W."/>
            <person name="Zhang L.-Y."/>
            <person name="Han M.-X."/>
            <person name="Xiao M."/>
            <person name="Li W.-J."/>
        </authorList>
    </citation>
    <scope>NUCLEOTIDE SEQUENCE [LARGE SCALE GENOMIC DNA]</scope>
    <source>
        <strain evidence="3">KCTC 52945</strain>
    </source>
</reference>
<dbReference type="SUPFAM" id="SSF55729">
    <property type="entry name" value="Acyl-CoA N-acyltransferases (Nat)"/>
    <property type="match status" value="1"/>
</dbReference>
<protein>
    <submittedName>
        <fullName evidence="2">GNAT family N-acetyltransferase</fullName>
    </submittedName>
</protein>
<comment type="caution">
    <text evidence="2">The sequence shown here is derived from an EMBL/GenBank/DDBJ whole genome shotgun (WGS) entry which is preliminary data.</text>
</comment>
<evidence type="ECO:0000313" key="2">
    <source>
        <dbReference type="EMBL" id="PZF75293.1"/>
    </source>
</evidence>